<feature type="compositionally biased region" description="Basic residues" evidence="1">
    <location>
        <begin position="179"/>
        <end position="197"/>
    </location>
</feature>
<protein>
    <submittedName>
        <fullName evidence="2">Unnamed protein product</fullName>
    </submittedName>
</protein>
<dbReference type="OrthoDB" id="125038at2759"/>
<name>A0A9W6UER0_9STRA</name>
<feature type="compositionally biased region" description="Polar residues" evidence="1">
    <location>
        <begin position="1"/>
        <end position="14"/>
    </location>
</feature>
<accession>A0A9W6UER0</accession>
<feature type="compositionally biased region" description="Low complexity" evidence="1">
    <location>
        <begin position="261"/>
        <end position="276"/>
    </location>
</feature>
<gene>
    <name evidence="2" type="ORF">Pfra01_000701500</name>
</gene>
<feature type="region of interest" description="Disordered" evidence="1">
    <location>
        <begin position="261"/>
        <end position="292"/>
    </location>
</feature>
<feature type="region of interest" description="Disordered" evidence="1">
    <location>
        <begin position="144"/>
        <end position="219"/>
    </location>
</feature>
<dbReference type="EMBL" id="BSXT01000614">
    <property type="protein sequence ID" value="GMF31058.1"/>
    <property type="molecule type" value="Genomic_DNA"/>
</dbReference>
<keyword evidence="3" id="KW-1185">Reference proteome</keyword>
<feature type="compositionally biased region" description="Basic and acidic residues" evidence="1">
    <location>
        <begin position="441"/>
        <end position="452"/>
    </location>
</feature>
<feature type="compositionally biased region" description="Polar residues" evidence="1">
    <location>
        <begin position="158"/>
        <end position="176"/>
    </location>
</feature>
<evidence type="ECO:0000313" key="2">
    <source>
        <dbReference type="EMBL" id="GMF31058.1"/>
    </source>
</evidence>
<reference evidence="2" key="1">
    <citation type="submission" date="2023-04" db="EMBL/GenBank/DDBJ databases">
        <title>Phytophthora fragariaefolia NBRC 109709.</title>
        <authorList>
            <person name="Ichikawa N."/>
            <person name="Sato H."/>
            <person name="Tonouchi N."/>
        </authorList>
    </citation>
    <scope>NUCLEOTIDE SEQUENCE</scope>
    <source>
        <strain evidence="2">NBRC 109709</strain>
    </source>
</reference>
<feature type="region of interest" description="Disordered" evidence="1">
    <location>
        <begin position="380"/>
        <end position="452"/>
    </location>
</feature>
<organism evidence="2 3">
    <name type="scientific">Phytophthora fragariaefolia</name>
    <dbReference type="NCBI Taxonomy" id="1490495"/>
    <lineage>
        <taxon>Eukaryota</taxon>
        <taxon>Sar</taxon>
        <taxon>Stramenopiles</taxon>
        <taxon>Oomycota</taxon>
        <taxon>Peronosporomycetes</taxon>
        <taxon>Peronosporales</taxon>
        <taxon>Peronosporaceae</taxon>
        <taxon>Phytophthora</taxon>
    </lineage>
</organism>
<feature type="compositionally biased region" description="Polar residues" evidence="1">
    <location>
        <begin position="201"/>
        <end position="216"/>
    </location>
</feature>
<proteinExistence type="predicted"/>
<evidence type="ECO:0000313" key="3">
    <source>
        <dbReference type="Proteomes" id="UP001165121"/>
    </source>
</evidence>
<feature type="region of interest" description="Disordered" evidence="1">
    <location>
        <begin position="1"/>
        <end position="42"/>
    </location>
</feature>
<dbReference type="AlphaFoldDB" id="A0A9W6UER0"/>
<sequence length="452" mass="49811">MRIDPSTTNNSEQVSGRGHGCCSNLPRSSDNPRRDPHSPQPQQLENELFRQQLPSSHRGSDLLSPSATLPIKPVKSHLGAVPVSDGQNAGGILANQVPLWSRLRAHLAVNSASIGLAALDALPMAIIQDDEEAVLTEVVPFLPAPGLQDDSEGPRARFSTQRLAPRSQLSVRLLTTSPKPHRPRSRRRQSPRKRPRRSVSTCRPTPSLRSRTTWRASSRLPVARTPLQFVNPTLGEVNVAGTTPRCTSSCTCCTDGSGCGTATPTTTAPSTRRPPSVTNSTSSSHDRTEQVPELQQRGLLEQAQLVDPTRPAHQRLTDKALARIKLDVCTTPPPVSTWVGNRSRGPWKALFCDVRRLGLQRKIAQELSVNKYTFVYNDKKFRPTEQEDDDSDFEEDGEYPALPPTPPVTLPTATSAEDSSPDEEEETPPRWIIRRVRRQRLHGERQGESGID</sequence>
<dbReference type="Proteomes" id="UP001165121">
    <property type="component" value="Unassembled WGS sequence"/>
</dbReference>
<comment type="caution">
    <text evidence="2">The sequence shown here is derived from an EMBL/GenBank/DDBJ whole genome shotgun (WGS) entry which is preliminary data.</text>
</comment>
<evidence type="ECO:0000256" key="1">
    <source>
        <dbReference type="SAM" id="MobiDB-lite"/>
    </source>
</evidence>
<feature type="compositionally biased region" description="Acidic residues" evidence="1">
    <location>
        <begin position="386"/>
        <end position="398"/>
    </location>
</feature>